<comment type="caution">
    <text evidence="2">The sequence shown here is derived from an EMBL/GenBank/DDBJ whole genome shotgun (WGS) entry which is preliminary data.</text>
</comment>
<dbReference type="AlphaFoldDB" id="A0A2P6Q1Y1"/>
<evidence type="ECO:0000313" key="2">
    <source>
        <dbReference type="EMBL" id="PRQ28177.1"/>
    </source>
</evidence>
<dbReference type="EMBL" id="PDCK01000043">
    <property type="protein sequence ID" value="PRQ28177.1"/>
    <property type="molecule type" value="Genomic_DNA"/>
</dbReference>
<keyword evidence="1" id="KW-0472">Membrane</keyword>
<evidence type="ECO:0000313" key="3">
    <source>
        <dbReference type="Proteomes" id="UP000238479"/>
    </source>
</evidence>
<keyword evidence="3" id="KW-1185">Reference proteome</keyword>
<sequence length="61" mass="6885">MCTLCTSSAFGVEPKEDLVMSTFFTCLMSGSICMYHYGYYRYLLVCLYMAAEGYVTVYSGL</sequence>
<dbReference type="Gramene" id="PRQ28177">
    <property type="protein sequence ID" value="PRQ28177"/>
    <property type="gene ID" value="RchiOBHm_Chr5g0000201"/>
</dbReference>
<protein>
    <submittedName>
        <fullName evidence="2">Uncharacterized protein</fullName>
    </submittedName>
</protein>
<proteinExistence type="predicted"/>
<feature type="transmembrane region" description="Helical" evidence="1">
    <location>
        <begin position="18"/>
        <end position="35"/>
    </location>
</feature>
<gene>
    <name evidence="2" type="ORF">RchiOBHm_Chr5g0000201</name>
</gene>
<reference evidence="2 3" key="1">
    <citation type="journal article" date="2018" name="Nat. Genet.">
        <title>The Rosa genome provides new insights in the design of modern roses.</title>
        <authorList>
            <person name="Bendahmane M."/>
        </authorList>
    </citation>
    <scope>NUCLEOTIDE SEQUENCE [LARGE SCALE GENOMIC DNA]</scope>
    <source>
        <strain evidence="3">cv. Old Blush</strain>
    </source>
</reference>
<accession>A0A2P6Q1Y1</accession>
<dbReference type="Proteomes" id="UP000238479">
    <property type="component" value="Chromosome 5"/>
</dbReference>
<name>A0A2P6Q1Y1_ROSCH</name>
<evidence type="ECO:0000256" key="1">
    <source>
        <dbReference type="SAM" id="Phobius"/>
    </source>
</evidence>
<keyword evidence="1" id="KW-1133">Transmembrane helix</keyword>
<keyword evidence="1" id="KW-0812">Transmembrane</keyword>
<organism evidence="2 3">
    <name type="scientific">Rosa chinensis</name>
    <name type="common">China rose</name>
    <dbReference type="NCBI Taxonomy" id="74649"/>
    <lineage>
        <taxon>Eukaryota</taxon>
        <taxon>Viridiplantae</taxon>
        <taxon>Streptophyta</taxon>
        <taxon>Embryophyta</taxon>
        <taxon>Tracheophyta</taxon>
        <taxon>Spermatophyta</taxon>
        <taxon>Magnoliopsida</taxon>
        <taxon>eudicotyledons</taxon>
        <taxon>Gunneridae</taxon>
        <taxon>Pentapetalae</taxon>
        <taxon>rosids</taxon>
        <taxon>fabids</taxon>
        <taxon>Rosales</taxon>
        <taxon>Rosaceae</taxon>
        <taxon>Rosoideae</taxon>
        <taxon>Rosoideae incertae sedis</taxon>
        <taxon>Rosa</taxon>
    </lineage>
</organism>